<sequence length="346" mass="39021">MRFTFPILTLCQGGAQRMLAELTNWLGAKGHEVTIIMPAQGVVEYAISSRVLRVDRSVLKAEDFPDADVIVSNFFTTVYPAVEASARNKGVHVRLALCYEPVFLSDNFASFPTYSMTEHLIVLSRWQQQLIQMIHGVGGMIVPVGVSSFFHNMNFRNQLAPGLRITAVVRNVTPSFSWHRDQEYLLYELTRVKQRYPDVEINLICPPREYEESTELQQFGANGLFRMVTPADDIELRYLYNMTDIFVSSSVYDAGGLPGLEAMRCGAALVTLYSGGNADYCRPEVNCLMSYRYENRLGEDISRLIVDPVFRSQLAATGQADSYKFTWDKSAADFEHAVEVLLTRTS</sequence>
<dbReference type="CDD" id="cd03801">
    <property type="entry name" value="GT4_PimA-like"/>
    <property type="match status" value="1"/>
</dbReference>
<dbReference type="PANTHER" id="PTHR12526">
    <property type="entry name" value="GLYCOSYLTRANSFERASE"/>
    <property type="match status" value="1"/>
</dbReference>
<dbReference type="InterPro" id="IPR001296">
    <property type="entry name" value="Glyco_trans_1"/>
</dbReference>
<dbReference type="SUPFAM" id="SSF53756">
    <property type="entry name" value="UDP-Glycosyltransferase/glycogen phosphorylase"/>
    <property type="match status" value="1"/>
</dbReference>
<gene>
    <name evidence="2" type="ORF">AWM70_14000</name>
</gene>
<dbReference type="KEGG" id="pyg:AWM70_14000"/>
<protein>
    <submittedName>
        <fullName evidence="2">Glycosyl transferase family 1</fullName>
    </submittedName>
</protein>
<dbReference type="OrthoDB" id="9797829at2"/>
<dbReference type="Gene3D" id="3.40.50.2000">
    <property type="entry name" value="Glycogen Phosphorylase B"/>
    <property type="match status" value="2"/>
</dbReference>
<reference evidence="2 3" key="1">
    <citation type="submission" date="2016-01" db="EMBL/GenBank/DDBJ databases">
        <title>Complete Genome Sequence of Paenibacillus yonginensis DCY84, a novel Plant Growth-Promoting Bacteria with Elicitation of Induced Systemic Resistance.</title>
        <authorList>
            <person name="Kim Y.J."/>
            <person name="Yang D.C."/>
            <person name="Sukweenadhi J."/>
        </authorList>
    </citation>
    <scope>NUCLEOTIDE SEQUENCE [LARGE SCALE GENOMIC DNA]</scope>
    <source>
        <strain evidence="2 3">DCY84</strain>
    </source>
</reference>
<dbReference type="RefSeq" id="WP_068697355.1">
    <property type="nucleotide sequence ID" value="NZ_CP014167.1"/>
</dbReference>
<feature type="domain" description="Glycosyl transferase family 1" evidence="1">
    <location>
        <begin position="176"/>
        <end position="318"/>
    </location>
</feature>
<keyword evidence="3" id="KW-1185">Reference proteome</keyword>
<keyword evidence="2" id="KW-0808">Transferase</keyword>
<organism evidence="2 3">
    <name type="scientific">Paenibacillus yonginensis</name>
    <dbReference type="NCBI Taxonomy" id="1462996"/>
    <lineage>
        <taxon>Bacteria</taxon>
        <taxon>Bacillati</taxon>
        <taxon>Bacillota</taxon>
        <taxon>Bacilli</taxon>
        <taxon>Bacillales</taxon>
        <taxon>Paenibacillaceae</taxon>
        <taxon>Paenibacillus</taxon>
    </lineage>
</organism>
<dbReference type="GO" id="GO:0016757">
    <property type="term" value="F:glycosyltransferase activity"/>
    <property type="evidence" value="ECO:0007669"/>
    <property type="project" value="InterPro"/>
</dbReference>
<name>A0A1B1N2C6_9BACL</name>
<dbReference type="Proteomes" id="UP000092573">
    <property type="component" value="Chromosome"/>
</dbReference>
<dbReference type="Pfam" id="PF00534">
    <property type="entry name" value="Glycos_transf_1"/>
    <property type="match status" value="1"/>
</dbReference>
<accession>A0A1B1N2C6</accession>
<evidence type="ECO:0000313" key="3">
    <source>
        <dbReference type="Proteomes" id="UP000092573"/>
    </source>
</evidence>
<dbReference type="EMBL" id="CP014167">
    <property type="protein sequence ID" value="ANS75571.1"/>
    <property type="molecule type" value="Genomic_DNA"/>
</dbReference>
<dbReference type="AlphaFoldDB" id="A0A1B1N2C6"/>
<evidence type="ECO:0000259" key="1">
    <source>
        <dbReference type="Pfam" id="PF00534"/>
    </source>
</evidence>
<dbReference type="STRING" id="1462996.AWM70_14000"/>
<evidence type="ECO:0000313" key="2">
    <source>
        <dbReference type="EMBL" id="ANS75571.1"/>
    </source>
</evidence>
<proteinExistence type="predicted"/>